<sequence>MSLTLPVYVLSSVQLSIKIRLPDGAVAVDMVNAASEPLSAHGPPEDGSGRKFNMSFVTESSGVSLALWISGDSESRSHDELMYTDSQPLPPIGQAYNFLQNSDTRLDQPPGDYLDLASLYHGAALPEIPFLDAALLTVPSSYIEICDLPHDFSISEDLFHDFLATPATAHLPAQESPGNQTLPTPASPSDRCTRIPSASASPSPHPLPPNSPAAPRALHTKPKRSFPCTLGCARQFSRTHDRFRHEVGQHERECEWVCTRCMRFFSKEASLRNHACKKKKDMSP</sequence>
<dbReference type="PROSITE" id="PS50157">
    <property type="entry name" value="ZINC_FINGER_C2H2_2"/>
    <property type="match status" value="1"/>
</dbReference>
<dbReference type="GO" id="GO:0008270">
    <property type="term" value="F:zinc ion binding"/>
    <property type="evidence" value="ECO:0007669"/>
    <property type="project" value="UniProtKB-KW"/>
</dbReference>
<dbReference type="PROSITE" id="PS00028">
    <property type="entry name" value="ZINC_FINGER_C2H2_1"/>
    <property type="match status" value="1"/>
</dbReference>
<feature type="domain" description="C2H2-type" evidence="3">
    <location>
        <begin position="226"/>
        <end position="255"/>
    </location>
</feature>
<proteinExistence type="predicted"/>
<evidence type="ECO:0000259" key="3">
    <source>
        <dbReference type="PROSITE" id="PS50157"/>
    </source>
</evidence>
<protein>
    <recommendedName>
        <fullName evidence="3">C2H2-type domain-containing protein</fullName>
    </recommendedName>
</protein>
<dbReference type="Proteomes" id="UP001222325">
    <property type="component" value="Unassembled WGS sequence"/>
</dbReference>
<evidence type="ECO:0000313" key="4">
    <source>
        <dbReference type="EMBL" id="KAJ7102372.1"/>
    </source>
</evidence>
<evidence type="ECO:0000256" key="1">
    <source>
        <dbReference type="PROSITE-ProRule" id="PRU00042"/>
    </source>
</evidence>
<comment type="caution">
    <text evidence="4">The sequence shown here is derived from an EMBL/GenBank/DDBJ whole genome shotgun (WGS) entry which is preliminary data.</text>
</comment>
<name>A0AAD6UJD5_9AGAR</name>
<evidence type="ECO:0000256" key="2">
    <source>
        <dbReference type="SAM" id="MobiDB-lite"/>
    </source>
</evidence>
<dbReference type="EMBL" id="JARJCN010000003">
    <property type="protein sequence ID" value="KAJ7102372.1"/>
    <property type="molecule type" value="Genomic_DNA"/>
</dbReference>
<organism evidence="4 5">
    <name type="scientific">Mycena belliarum</name>
    <dbReference type="NCBI Taxonomy" id="1033014"/>
    <lineage>
        <taxon>Eukaryota</taxon>
        <taxon>Fungi</taxon>
        <taxon>Dikarya</taxon>
        <taxon>Basidiomycota</taxon>
        <taxon>Agaricomycotina</taxon>
        <taxon>Agaricomycetes</taxon>
        <taxon>Agaricomycetidae</taxon>
        <taxon>Agaricales</taxon>
        <taxon>Marasmiineae</taxon>
        <taxon>Mycenaceae</taxon>
        <taxon>Mycena</taxon>
    </lineage>
</organism>
<dbReference type="InterPro" id="IPR013087">
    <property type="entry name" value="Znf_C2H2_type"/>
</dbReference>
<feature type="region of interest" description="Disordered" evidence="2">
    <location>
        <begin position="171"/>
        <end position="222"/>
    </location>
</feature>
<gene>
    <name evidence="4" type="ORF">B0H15DRAFT_328449</name>
</gene>
<keyword evidence="1" id="KW-0479">Metal-binding</keyword>
<dbReference type="AlphaFoldDB" id="A0AAD6UJD5"/>
<keyword evidence="1" id="KW-0862">Zinc</keyword>
<evidence type="ECO:0000313" key="5">
    <source>
        <dbReference type="Proteomes" id="UP001222325"/>
    </source>
</evidence>
<keyword evidence="5" id="KW-1185">Reference proteome</keyword>
<reference evidence="4" key="1">
    <citation type="submission" date="2023-03" db="EMBL/GenBank/DDBJ databases">
        <title>Massive genome expansion in bonnet fungi (Mycena s.s.) driven by repeated elements and novel gene families across ecological guilds.</title>
        <authorList>
            <consortium name="Lawrence Berkeley National Laboratory"/>
            <person name="Harder C.B."/>
            <person name="Miyauchi S."/>
            <person name="Viragh M."/>
            <person name="Kuo A."/>
            <person name="Thoen E."/>
            <person name="Andreopoulos B."/>
            <person name="Lu D."/>
            <person name="Skrede I."/>
            <person name="Drula E."/>
            <person name="Henrissat B."/>
            <person name="Morin E."/>
            <person name="Kohler A."/>
            <person name="Barry K."/>
            <person name="LaButti K."/>
            <person name="Morin E."/>
            <person name="Salamov A."/>
            <person name="Lipzen A."/>
            <person name="Mereny Z."/>
            <person name="Hegedus B."/>
            <person name="Baldrian P."/>
            <person name="Stursova M."/>
            <person name="Weitz H."/>
            <person name="Taylor A."/>
            <person name="Grigoriev I.V."/>
            <person name="Nagy L.G."/>
            <person name="Martin F."/>
            <person name="Kauserud H."/>
        </authorList>
    </citation>
    <scope>NUCLEOTIDE SEQUENCE</scope>
    <source>
        <strain evidence="4">CBHHK173m</strain>
    </source>
</reference>
<accession>A0AAD6UJD5</accession>
<feature type="compositionally biased region" description="Pro residues" evidence="2">
    <location>
        <begin position="203"/>
        <end position="212"/>
    </location>
</feature>
<keyword evidence="1" id="KW-0863">Zinc-finger</keyword>